<dbReference type="PRINTS" id="PR01006">
    <property type="entry name" value="FLGHOOKFLIE"/>
</dbReference>
<dbReference type="GO" id="GO:0009425">
    <property type="term" value="C:bacterial-type flagellum basal body"/>
    <property type="evidence" value="ECO:0007669"/>
    <property type="project" value="UniProtKB-SubCell"/>
</dbReference>
<dbReference type="Pfam" id="PF02049">
    <property type="entry name" value="FliE"/>
    <property type="match status" value="1"/>
</dbReference>
<reference evidence="4" key="1">
    <citation type="submission" date="2019-10" db="EMBL/GenBank/DDBJ databases">
        <title>Metagenomic sequencing of thiosulfate-disproportionating enrichment culture.</title>
        <authorList>
            <person name="Umezawa K."/>
            <person name="Kojima H."/>
            <person name="Fukui M."/>
        </authorList>
    </citation>
    <scope>NUCLEOTIDE SEQUENCE</scope>
    <source>
        <strain evidence="4">45J</strain>
    </source>
</reference>
<keyword evidence="3" id="KW-0175">Coiled coil</keyword>
<protein>
    <submittedName>
        <fullName evidence="4">Flagellar hook-basal body complex protein FliE</fullName>
    </submittedName>
</protein>
<name>A0A5J4L6E3_9ZZZZ</name>
<keyword evidence="4" id="KW-0969">Cilium</keyword>
<gene>
    <name evidence="4" type="ORF">A45J_2204</name>
</gene>
<dbReference type="AlphaFoldDB" id="A0A5J4L6E3"/>
<accession>A0A5J4L6E3</accession>
<dbReference type="InterPro" id="IPR001624">
    <property type="entry name" value="FliE"/>
</dbReference>
<dbReference type="PANTHER" id="PTHR34653:SF1">
    <property type="entry name" value="FLAGELLAR HOOK-BASAL BODY COMPLEX PROTEIN FLIE"/>
    <property type="match status" value="1"/>
</dbReference>
<comment type="caution">
    <text evidence="4">The sequence shown here is derived from an EMBL/GenBank/DDBJ whole genome shotgun (WGS) entry which is preliminary data.</text>
</comment>
<keyword evidence="4" id="KW-0966">Cell projection</keyword>
<evidence type="ECO:0000256" key="2">
    <source>
        <dbReference type="ARBA" id="ARBA00023143"/>
    </source>
</evidence>
<dbReference type="GO" id="GO:0003774">
    <property type="term" value="F:cytoskeletal motor activity"/>
    <property type="evidence" value="ECO:0007669"/>
    <property type="project" value="InterPro"/>
</dbReference>
<sequence>MDDIKKIGEITQGIAQPSKTAGKSSASFEDAIKDALNEVSTIQNEAEKAIEDFSKGEVKDIHTVVIAMEKADISLQTLLQVRNKLLTAYEEIMRMQV</sequence>
<dbReference type="NCBIfam" id="TIGR00205">
    <property type="entry name" value="fliE"/>
    <property type="match status" value="1"/>
</dbReference>
<evidence type="ECO:0000256" key="3">
    <source>
        <dbReference type="SAM" id="Coils"/>
    </source>
</evidence>
<feature type="coiled-coil region" evidence="3">
    <location>
        <begin position="25"/>
        <end position="52"/>
    </location>
</feature>
<comment type="subcellular location">
    <subcellularLocation>
        <location evidence="1">Bacterial flagellum basal body</location>
    </subcellularLocation>
</comment>
<keyword evidence="4" id="KW-0282">Flagellum</keyword>
<dbReference type="PANTHER" id="PTHR34653">
    <property type="match status" value="1"/>
</dbReference>
<dbReference type="GO" id="GO:0071973">
    <property type="term" value="P:bacterial-type flagellum-dependent cell motility"/>
    <property type="evidence" value="ECO:0007669"/>
    <property type="project" value="InterPro"/>
</dbReference>
<dbReference type="GO" id="GO:0005198">
    <property type="term" value="F:structural molecule activity"/>
    <property type="evidence" value="ECO:0007669"/>
    <property type="project" value="InterPro"/>
</dbReference>
<dbReference type="EMBL" id="BLAB01000001">
    <property type="protein sequence ID" value="GER94441.1"/>
    <property type="molecule type" value="Genomic_DNA"/>
</dbReference>
<organism evidence="4">
    <name type="scientific">hot springs metagenome</name>
    <dbReference type="NCBI Taxonomy" id="433727"/>
    <lineage>
        <taxon>unclassified sequences</taxon>
        <taxon>metagenomes</taxon>
        <taxon>ecological metagenomes</taxon>
    </lineage>
</organism>
<evidence type="ECO:0000256" key="1">
    <source>
        <dbReference type="ARBA" id="ARBA00004117"/>
    </source>
</evidence>
<keyword evidence="2" id="KW-0975">Bacterial flagellum</keyword>
<proteinExistence type="inferred from homology"/>
<dbReference type="HAMAP" id="MF_00724">
    <property type="entry name" value="FliE"/>
    <property type="match status" value="1"/>
</dbReference>
<evidence type="ECO:0000313" key="4">
    <source>
        <dbReference type="EMBL" id="GER94441.1"/>
    </source>
</evidence>